<feature type="transmembrane region" description="Helical" evidence="1">
    <location>
        <begin position="101"/>
        <end position="124"/>
    </location>
</feature>
<gene>
    <name evidence="3" type="ORF">CBR_g8960</name>
</gene>
<name>A0A388KNB5_CHABU</name>
<evidence type="ECO:0000313" key="3">
    <source>
        <dbReference type="EMBL" id="GBG71542.1"/>
    </source>
</evidence>
<keyword evidence="1" id="KW-0812">Transmembrane</keyword>
<sequence length="125" mass="13861">MKKGARLVLPTLMTFSLSSVHGDALLHPCGRVHLLSSSAHSTVDAYADTEPLVLFYVMRMVNRMGSNGALGGPCLLLFHLMWPGPVYWLGSKGALGGRRLLLFYVMLHIWPLWCHRGAVLGRLYL</sequence>
<feature type="transmembrane region" description="Helical" evidence="1">
    <location>
        <begin position="68"/>
        <end position="89"/>
    </location>
</feature>
<dbReference type="EMBL" id="BFEA01000148">
    <property type="protein sequence ID" value="GBG71542.1"/>
    <property type="molecule type" value="Genomic_DNA"/>
</dbReference>
<keyword evidence="2" id="KW-0732">Signal</keyword>
<reference evidence="3 4" key="1">
    <citation type="journal article" date="2018" name="Cell">
        <title>The Chara Genome: Secondary Complexity and Implications for Plant Terrestrialization.</title>
        <authorList>
            <person name="Nishiyama T."/>
            <person name="Sakayama H."/>
            <person name="Vries J.D."/>
            <person name="Buschmann H."/>
            <person name="Saint-Marcoux D."/>
            <person name="Ullrich K.K."/>
            <person name="Haas F.B."/>
            <person name="Vanderstraeten L."/>
            <person name="Becker D."/>
            <person name="Lang D."/>
            <person name="Vosolsobe S."/>
            <person name="Rombauts S."/>
            <person name="Wilhelmsson P.K.I."/>
            <person name="Janitza P."/>
            <person name="Kern R."/>
            <person name="Heyl A."/>
            <person name="Rumpler F."/>
            <person name="Villalobos L.I.A.C."/>
            <person name="Clay J.M."/>
            <person name="Skokan R."/>
            <person name="Toyoda A."/>
            <person name="Suzuki Y."/>
            <person name="Kagoshima H."/>
            <person name="Schijlen E."/>
            <person name="Tajeshwar N."/>
            <person name="Catarino B."/>
            <person name="Hetherington A.J."/>
            <person name="Saltykova A."/>
            <person name="Bonnot C."/>
            <person name="Breuninger H."/>
            <person name="Symeonidi A."/>
            <person name="Radhakrishnan G.V."/>
            <person name="Van Nieuwerburgh F."/>
            <person name="Deforce D."/>
            <person name="Chang C."/>
            <person name="Karol K.G."/>
            <person name="Hedrich R."/>
            <person name="Ulvskov P."/>
            <person name="Glockner G."/>
            <person name="Delwiche C.F."/>
            <person name="Petrasek J."/>
            <person name="Van de Peer Y."/>
            <person name="Friml J."/>
            <person name="Beilby M."/>
            <person name="Dolan L."/>
            <person name="Kohara Y."/>
            <person name="Sugano S."/>
            <person name="Fujiyama A."/>
            <person name="Delaux P.-M."/>
            <person name="Quint M."/>
            <person name="TheiBen G."/>
            <person name="Hagemann M."/>
            <person name="Harholt J."/>
            <person name="Dunand C."/>
            <person name="Zachgo S."/>
            <person name="Langdale J."/>
            <person name="Maumus F."/>
            <person name="Straeten D.V.D."/>
            <person name="Gould S.B."/>
            <person name="Rensing S.A."/>
        </authorList>
    </citation>
    <scope>NUCLEOTIDE SEQUENCE [LARGE SCALE GENOMIC DNA]</scope>
    <source>
        <strain evidence="3 4">S276</strain>
    </source>
</reference>
<evidence type="ECO:0000313" key="4">
    <source>
        <dbReference type="Proteomes" id="UP000265515"/>
    </source>
</evidence>
<comment type="caution">
    <text evidence="3">The sequence shown here is derived from an EMBL/GenBank/DDBJ whole genome shotgun (WGS) entry which is preliminary data.</text>
</comment>
<organism evidence="3 4">
    <name type="scientific">Chara braunii</name>
    <name type="common">Braun's stonewort</name>
    <dbReference type="NCBI Taxonomy" id="69332"/>
    <lineage>
        <taxon>Eukaryota</taxon>
        <taxon>Viridiplantae</taxon>
        <taxon>Streptophyta</taxon>
        <taxon>Charophyceae</taxon>
        <taxon>Charales</taxon>
        <taxon>Characeae</taxon>
        <taxon>Chara</taxon>
    </lineage>
</organism>
<feature type="chain" id="PRO_5017358526" evidence="2">
    <location>
        <begin position="23"/>
        <end position="125"/>
    </location>
</feature>
<proteinExistence type="predicted"/>
<evidence type="ECO:0000256" key="1">
    <source>
        <dbReference type="SAM" id="Phobius"/>
    </source>
</evidence>
<dbReference type="AlphaFoldDB" id="A0A388KNB5"/>
<keyword evidence="4" id="KW-1185">Reference proteome</keyword>
<feature type="signal peptide" evidence="2">
    <location>
        <begin position="1"/>
        <end position="22"/>
    </location>
</feature>
<keyword evidence="1" id="KW-0472">Membrane</keyword>
<protein>
    <submittedName>
        <fullName evidence="3">Uncharacterized protein</fullName>
    </submittedName>
</protein>
<dbReference type="Proteomes" id="UP000265515">
    <property type="component" value="Unassembled WGS sequence"/>
</dbReference>
<accession>A0A388KNB5</accession>
<dbReference type="Gramene" id="GBG71542">
    <property type="protein sequence ID" value="GBG71542"/>
    <property type="gene ID" value="CBR_g8960"/>
</dbReference>
<keyword evidence="1" id="KW-1133">Transmembrane helix</keyword>
<evidence type="ECO:0000256" key="2">
    <source>
        <dbReference type="SAM" id="SignalP"/>
    </source>
</evidence>